<dbReference type="EMBL" id="BTSY01000003">
    <property type="protein sequence ID" value="GMT19060.1"/>
    <property type="molecule type" value="Genomic_DNA"/>
</dbReference>
<organism evidence="2 3">
    <name type="scientific">Pristionchus fissidentatus</name>
    <dbReference type="NCBI Taxonomy" id="1538716"/>
    <lineage>
        <taxon>Eukaryota</taxon>
        <taxon>Metazoa</taxon>
        <taxon>Ecdysozoa</taxon>
        <taxon>Nematoda</taxon>
        <taxon>Chromadorea</taxon>
        <taxon>Rhabditida</taxon>
        <taxon>Rhabditina</taxon>
        <taxon>Diplogasteromorpha</taxon>
        <taxon>Diplogasteroidea</taxon>
        <taxon>Neodiplogasteridae</taxon>
        <taxon>Pristionchus</taxon>
    </lineage>
</organism>
<proteinExistence type="predicted"/>
<keyword evidence="1" id="KW-0812">Transmembrane</keyword>
<evidence type="ECO:0000313" key="3">
    <source>
        <dbReference type="Proteomes" id="UP001432322"/>
    </source>
</evidence>
<name>A0AAV5VKA8_9BILA</name>
<feature type="transmembrane region" description="Helical" evidence="1">
    <location>
        <begin position="21"/>
        <end position="43"/>
    </location>
</feature>
<reference evidence="2" key="1">
    <citation type="submission" date="2023-10" db="EMBL/GenBank/DDBJ databases">
        <title>Genome assembly of Pristionchus species.</title>
        <authorList>
            <person name="Yoshida K."/>
            <person name="Sommer R.J."/>
        </authorList>
    </citation>
    <scope>NUCLEOTIDE SEQUENCE</scope>
    <source>
        <strain evidence="2">RS5133</strain>
    </source>
</reference>
<keyword evidence="3" id="KW-1185">Reference proteome</keyword>
<keyword evidence="1" id="KW-1133">Transmembrane helix</keyword>
<evidence type="ECO:0000313" key="2">
    <source>
        <dbReference type="EMBL" id="GMT19060.1"/>
    </source>
</evidence>
<sequence>MTRVEGGKKREERREKGRRFTFDDIWMAIHCSLICFFSVVVFYPHQTMTWMNFSSSSYLSSLSSSFVPHFLFPSLPSFLCVSSPSSLLSLLFPSPSPSLSHLLLVCSLLSLHSSSPPRVIQVQFP</sequence>
<dbReference type="Proteomes" id="UP001432322">
    <property type="component" value="Unassembled WGS sequence"/>
</dbReference>
<dbReference type="AlphaFoldDB" id="A0AAV5VKA8"/>
<keyword evidence="1" id="KW-0472">Membrane</keyword>
<gene>
    <name evidence="2" type="ORF">PFISCL1PPCAC_10357</name>
</gene>
<protein>
    <recommendedName>
        <fullName evidence="4">Transmembrane protein</fullName>
    </recommendedName>
</protein>
<evidence type="ECO:0008006" key="4">
    <source>
        <dbReference type="Google" id="ProtNLM"/>
    </source>
</evidence>
<comment type="caution">
    <text evidence="2">The sequence shown here is derived from an EMBL/GenBank/DDBJ whole genome shotgun (WGS) entry which is preliminary data.</text>
</comment>
<evidence type="ECO:0000256" key="1">
    <source>
        <dbReference type="SAM" id="Phobius"/>
    </source>
</evidence>
<accession>A0AAV5VKA8</accession>